<feature type="signal peptide" evidence="1">
    <location>
        <begin position="1"/>
        <end position="18"/>
    </location>
</feature>
<dbReference type="EMBL" id="JABFOQ010000032">
    <property type="protein sequence ID" value="NOJ76416.1"/>
    <property type="molecule type" value="Genomic_DNA"/>
</dbReference>
<accession>A0ABX1WNY2</accession>
<feature type="chain" id="PRO_5046207302" evidence="1">
    <location>
        <begin position="19"/>
        <end position="69"/>
    </location>
</feature>
<gene>
    <name evidence="2" type="ORF">HMH06_11340</name>
</gene>
<evidence type="ECO:0000256" key="1">
    <source>
        <dbReference type="SAM" id="SignalP"/>
    </source>
</evidence>
<dbReference type="Proteomes" id="UP000580344">
    <property type="component" value="Unassembled WGS sequence"/>
</dbReference>
<organism evidence="2 3">
    <name type="scientific">Empedobacter stercoris</name>
    <dbReference type="NCBI Taxonomy" id="1628248"/>
    <lineage>
        <taxon>Bacteria</taxon>
        <taxon>Pseudomonadati</taxon>
        <taxon>Bacteroidota</taxon>
        <taxon>Flavobacteriia</taxon>
        <taxon>Flavobacteriales</taxon>
        <taxon>Weeksellaceae</taxon>
        <taxon>Empedobacter</taxon>
    </lineage>
</organism>
<reference evidence="2 3" key="1">
    <citation type="submission" date="2020-05" db="EMBL/GenBank/DDBJ databases">
        <title>Tigecycline resistant gene in Empedobacter stercoris.</title>
        <authorList>
            <person name="Chen Y."/>
            <person name="Cheng Y."/>
            <person name="Zhou K."/>
        </authorList>
    </citation>
    <scope>NUCLEOTIDE SEQUENCE [LARGE SCALE GENOMIC DNA]</scope>
    <source>
        <strain evidence="2 3">ES202</strain>
    </source>
</reference>
<name>A0ABX1WNY2_9FLAO</name>
<evidence type="ECO:0000313" key="3">
    <source>
        <dbReference type="Proteomes" id="UP000580344"/>
    </source>
</evidence>
<keyword evidence="3" id="KW-1185">Reference proteome</keyword>
<comment type="caution">
    <text evidence="2">The sequence shown here is derived from an EMBL/GenBank/DDBJ whole genome shotgun (WGS) entry which is preliminary data.</text>
</comment>
<protein>
    <submittedName>
        <fullName evidence="2">Uncharacterized protein</fullName>
    </submittedName>
</protein>
<keyword evidence="1" id="KW-0732">Signal</keyword>
<sequence length="69" mass="7863">MKKYLCFILTILSFSVFAQLRASNTDTFFSVKGTFNSEKTEIIKNTIEKELGTPTIENNDFVWSGRGSF</sequence>
<dbReference type="RefSeq" id="WP_171623706.1">
    <property type="nucleotide sequence ID" value="NZ_CP053698.1"/>
</dbReference>
<evidence type="ECO:0000313" key="2">
    <source>
        <dbReference type="EMBL" id="NOJ76416.1"/>
    </source>
</evidence>
<proteinExistence type="predicted"/>